<protein>
    <recommendedName>
        <fullName evidence="4">Transmembrane protein</fullName>
    </recommendedName>
</protein>
<dbReference type="STRING" id="755732.Fluta_3188"/>
<gene>
    <name evidence="2" type="ordered locus">Fluta_3188</name>
</gene>
<dbReference type="OrthoDB" id="1098954at2"/>
<evidence type="ECO:0000313" key="3">
    <source>
        <dbReference type="Proteomes" id="UP000007463"/>
    </source>
</evidence>
<feature type="transmembrane region" description="Helical" evidence="1">
    <location>
        <begin position="84"/>
        <end position="104"/>
    </location>
</feature>
<evidence type="ECO:0000256" key="1">
    <source>
        <dbReference type="SAM" id="Phobius"/>
    </source>
</evidence>
<keyword evidence="1" id="KW-0472">Membrane</keyword>
<reference evidence="2 3" key="1">
    <citation type="journal article" date="2011" name="Stand. Genomic Sci.">
        <title>Complete genome sequence of the gliding freshwater bacterium Fluviicola taffensis type strain (RW262).</title>
        <authorList>
            <person name="Woyke T."/>
            <person name="Chertkov O."/>
            <person name="Lapidus A."/>
            <person name="Nolan M."/>
            <person name="Lucas S."/>
            <person name="Del Rio T.G."/>
            <person name="Tice H."/>
            <person name="Cheng J.F."/>
            <person name="Tapia R."/>
            <person name="Han C."/>
            <person name="Goodwin L."/>
            <person name="Pitluck S."/>
            <person name="Liolios K."/>
            <person name="Pagani I."/>
            <person name="Ivanova N."/>
            <person name="Huntemann M."/>
            <person name="Mavromatis K."/>
            <person name="Mikhailova N."/>
            <person name="Pati A."/>
            <person name="Chen A."/>
            <person name="Palaniappan K."/>
            <person name="Land M."/>
            <person name="Hauser L."/>
            <person name="Brambilla E.M."/>
            <person name="Rohde M."/>
            <person name="Mwirichia R."/>
            <person name="Sikorski J."/>
            <person name="Tindall B.J."/>
            <person name="Goker M."/>
            <person name="Bristow J."/>
            <person name="Eisen J.A."/>
            <person name="Markowitz V."/>
            <person name="Hugenholtz P."/>
            <person name="Klenk H.P."/>
            <person name="Kyrpides N.C."/>
        </authorList>
    </citation>
    <scope>NUCLEOTIDE SEQUENCE [LARGE SCALE GENOMIC DNA]</scope>
    <source>
        <strain evidence="3">DSM 16823 / RW262 / RW262</strain>
    </source>
</reference>
<dbReference type="Proteomes" id="UP000007463">
    <property type="component" value="Chromosome"/>
</dbReference>
<sequence length="155" mass="17683" precursor="true">MIIVKMPIAVAVIATFLWIGFVCAISFMEAWLKFRAPGITLPLGLGIGRLVFNALNKVEWIFALVIITNIIWSGSTELWKWQNLFIIIPFALLLIQTFWLLPALDARARLYIQGQTPRSSNLHFYYVGMEFIKTICLSTFGLALFKNTAIWIKTN</sequence>
<dbReference type="KEGG" id="fte:Fluta_3188"/>
<dbReference type="eggNOG" id="ENOG5032YPC">
    <property type="taxonomic scope" value="Bacteria"/>
</dbReference>
<keyword evidence="3" id="KW-1185">Reference proteome</keyword>
<dbReference type="AlphaFoldDB" id="F2I9I1"/>
<dbReference type="EMBL" id="CP002542">
    <property type="protein sequence ID" value="AEA45162.1"/>
    <property type="molecule type" value="Genomic_DNA"/>
</dbReference>
<feature type="transmembrane region" description="Helical" evidence="1">
    <location>
        <begin position="124"/>
        <end position="145"/>
    </location>
</feature>
<dbReference type="HOGENOM" id="CLU_123370_0_0_10"/>
<dbReference type="RefSeq" id="WP_013687929.1">
    <property type="nucleotide sequence ID" value="NC_015321.1"/>
</dbReference>
<proteinExistence type="predicted"/>
<organism evidence="2 3">
    <name type="scientific">Fluviicola taffensis (strain DSM 16823 / NCIMB 13979 / RW262)</name>
    <dbReference type="NCBI Taxonomy" id="755732"/>
    <lineage>
        <taxon>Bacteria</taxon>
        <taxon>Pseudomonadati</taxon>
        <taxon>Bacteroidota</taxon>
        <taxon>Flavobacteriia</taxon>
        <taxon>Flavobacteriales</taxon>
        <taxon>Crocinitomicaceae</taxon>
        <taxon>Fluviicola</taxon>
    </lineage>
</organism>
<name>F2I9I1_FLUTR</name>
<keyword evidence="1" id="KW-1133">Transmembrane helix</keyword>
<accession>F2I9I1</accession>
<feature type="transmembrane region" description="Helical" evidence="1">
    <location>
        <begin position="7"/>
        <end position="27"/>
    </location>
</feature>
<keyword evidence="1" id="KW-0812">Transmembrane</keyword>
<evidence type="ECO:0000313" key="2">
    <source>
        <dbReference type="EMBL" id="AEA45162.1"/>
    </source>
</evidence>
<feature type="transmembrane region" description="Helical" evidence="1">
    <location>
        <begin position="47"/>
        <end position="72"/>
    </location>
</feature>
<reference evidence="3" key="2">
    <citation type="submission" date="2011-02" db="EMBL/GenBank/DDBJ databases">
        <title>The complete genome of Fluviicola taffensis DSM 16823.</title>
        <authorList>
            <consortium name="US DOE Joint Genome Institute (JGI-PGF)"/>
            <person name="Lucas S."/>
            <person name="Copeland A."/>
            <person name="Lapidus A."/>
            <person name="Bruce D."/>
            <person name="Goodwin L."/>
            <person name="Pitluck S."/>
            <person name="Kyrpides N."/>
            <person name="Mavromatis K."/>
            <person name="Ivanova N."/>
            <person name="Mikhailova N."/>
            <person name="Pagani I."/>
            <person name="Chertkov O."/>
            <person name="Detter J.C."/>
            <person name="Han C."/>
            <person name="Tapia R."/>
            <person name="Land M."/>
            <person name="Hauser L."/>
            <person name="Markowitz V."/>
            <person name="Cheng J.-F."/>
            <person name="Hugenholtz P."/>
            <person name="Woyke T."/>
            <person name="Wu D."/>
            <person name="Tindall B."/>
            <person name="Pomrenke H.G."/>
            <person name="Brambilla E."/>
            <person name="Klenk H.-P."/>
            <person name="Eisen J.A."/>
        </authorList>
    </citation>
    <scope>NUCLEOTIDE SEQUENCE [LARGE SCALE GENOMIC DNA]</scope>
    <source>
        <strain evidence="3">DSM 16823 / RW262 / RW262</strain>
    </source>
</reference>
<evidence type="ECO:0008006" key="4">
    <source>
        <dbReference type="Google" id="ProtNLM"/>
    </source>
</evidence>